<feature type="compositionally biased region" description="Basic and acidic residues" evidence="1">
    <location>
        <begin position="1"/>
        <end position="33"/>
    </location>
</feature>
<feature type="region of interest" description="Disordered" evidence="1">
    <location>
        <begin position="432"/>
        <end position="466"/>
    </location>
</feature>
<reference evidence="2 3" key="2">
    <citation type="submission" date="2018-11" db="EMBL/GenBank/DDBJ databases">
        <authorList>
            <consortium name="Pathogen Informatics"/>
        </authorList>
    </citation>
    <scope>NUCLEOTIDE SEQUENCE [LARGE SCALE GENOMIC DNA]</scope>
</reference>
<accession>A0A0R3SR16</accession>
<reference evidence="4" key="1">
    <citation type="submission" date="2016-04" db="UniProtKB">
        <authorList>
            <consortium name="WormBaseParasite"/>
        </authorList>
    </citation>
    <scope>IDENTIFICATION</scope>
</reference>
<feature type="region of interest" description="Disordered" evidence="1">
    <location>
        <begin position="177"/>
        <end position="196"/>
    </location>
</feature>
<name>A0A0R3SR16_HYMDI</name>
<evidence type="ECO:0000313" key="2">
    <source>
        <dbReference type="EMBL" id="VDL59888.1"/>
    </source>
</evidence>
<dbReference type="Proteomes" id="UP000274504">
    <property type="component" value="Unassembled WGS sequence"/>
</dbReference>
<evidence type="ECO:0000313" key="3">
    <source>
        <dbReference type="Proteomes" id="UP000274504"/>
    </source>
</evidence>
<proteinExistence type="predicted"/>
<organism evidence="4">
    <name type="scientific">Hymenolepis diminuta</name>
    <name type="common">Rat tapeworm</name>
    <dbReference type="NCBI Taxonomy" id="6216"/>
    <lineage>
        <taxon>Eukaryota</taxon>
        <taxon>Metazoa</taxon>
        <taxon>Spiralia</taxon>
        <taxon>Lophotrochozoa</taxon>
        <taxon>Platyhelminthes</taxon>
        <taxon>Cestoda</taxon>
        <taxon>Eucestoda</taxon>
        <taxon>Cyclophyllidea</taxon>
        <taxon>Hymenolepididae</taxon>
        <taxon>Hymenolepis</taxon>
    </lineage>
</organism>
<protein>
    <submittedName>
        <fullName evidence="4">PWI domain-containing protein</fullName>
    </submittedName>
</protein>
<dbReference type="EMBL" id="UYSG01010949">
    <property type="protein sequence ID" value="VDL59888.1"/>
    <property type="molecule type" value="Genomic_DNA"/>
</dbReference>
<dbReference type="AlphaFoldDB" id="A0A0R3SR16"/>
<gene>
    <name evidence="2" type="ORF">HDID_LOCUS7570</name>
</gene>
<evidence type="ECO:0000256" key="1">
    <source>
        <dbReference type="SAM" id="MobiDB-lite"/>
    </source>
</evidence>
<dbReference type="WBParaSite" id="HDID_0000757201-mRNA-1">
    <property type="protein sequence ID" value="HDID_0000757201-mRNA-1"/>
    <property type="gene ID" value="HDID_0000757201"/>
</dbReference>
<evidence type="ECO:0000313" key="4">
    <source>
        <dbReference type="WBParaSite" id="HDID_0000757201-mRNA-1"/>
    </source>
</evidence>
<feature type="compositionally biased region" description="Basic and acidic residues" evidence="1">
    <location>
        <begin position="446"/>
        <end position="466"/>
    </location>
</feature>
<feature type="region of interest" description="Disordered" evidence="1">
    <location>
        <begin position="1"/>
        <end position="44"/>
    </location>
</feature>
<sequence length="493" mass="56017">MGDDRNADSKTSSEEHERKKSSSSKSTKEEDSKTTNNESVKSFDQQRDTDWFSLTSFNTELSTRFEPYPYGSDGAMMYEDLRAKLREIPRSIIDFMGYVPNSVIRLIIGKWVQEYRELNVEQAGEMAKRGREFGKKKPTIEEDVSIGSGEFTVVSKKDAQRLKKIRMETTQRILTQSVRPTVSSTPVPPENATTYDHEEITNESINLEDEEEKEAKFEIAEERKPQVLSRYEMDQIIAKISEAIGGDDSDIGKLISGVLSGRASAINTLASIVPDQDIRADFLHTILEPSYIIFLLNCHFQLLPVILDAIKILLSHDPGNFNKRAALSEKFLEILGESPDSEDSRLMIFVQTLEKTCDLVVRELGKRVLMGFDITDLKSQFKECLYEDDRQVIEFANKVNISPIQLNDIITMTLTCQYEALEEYLERLPQVGKSAVKTSDEEDEERTTTEEAITHLTEKSPQDRQAVEKSYQLISEVISESQKDSGNAPNHYT</sequence>
<dbReference type="OrthoDB" id="6261565at2759"/>